<protein>
    <submittedName>
        <fullName evidence="7">Chromosome-partitioning protein Spo0J</fullName>
    </submittedName>
</protein>
<name>A0A6N2UQI7_9FIRM</name>
<dbReference type="InterPro" id="IPR003115">
    <property type="entry name" value="ParB_N"/>
</dbReference>
<reference evidence="7" key="1">
    <citation type="submission" date="2019-11" db="EMBL/GenBank/DDBJ databases">
        <authorList>
            <person name="Feng L."/>
        </authorList>
    </citation>
    <scope>NUCLEOTIDE SEQUENCE</scope>
    <source>
        <strain evidence="7">AundefinedLFYP135</strain>
    </source>
</reference>
<dbReference type="PANTHER" id="PTHR33375">
    <property type="entry name" value="CHROMOSOME-PARTITIONING PROTEIN PARB-RELATED"/>
    <property type="match status" value="1"/>
</dbReference>
<sequence>MARAKGGLGKGLEALFVDNNTSDIPTTSLKLTEIEPNKEQPRKDFDDAALAELADSIREHGVLQPLLVRPMVNGRYQIVAGERRWRASRMVGLAEVPVVIREMTDTEAMELALIENLQRKDLNIIEEALGYKTLMETYGFTQEKVAQRVGKSRPVIANALRLLSLPPKVEKMVRDGQISAGHARALLSLDDPKVMEETAGRILSQGLSVREVERLSAPKKQRKPKGQTLSSELEPTQGDKQAWGDHYYQEMELALAAELGRKVKIQVSKDKGTLEIEFYSKSELGDLAARLAHPSRSW</sequence>
<dbReference type="Pfam" id="PF02195">
    <property type="entry name" value="ParB_N"/>
    <property type="match status" value="1"/>
</dbReference>
<dbReference type="AlphaFoldDB" id="A0A6N2UQI7"/>
<dbReference type="InterPro" id="IPR004437">
    <property type="entry name" value="ParB/RepB/Spo0J"/>
</dbReference>
<dbReference type="GO" id="GO:0007059">
    <property type="term" value="P:chromosome segregation"/>
    <property type="evidence" value="ECO:0007669"/>
    <property type="project" value="UniProtKB-KW"/>
</dbReference>
<accession>A0A6N2UQI7</accession>
<comment type="subcellular location">
    <subcellularLocation>
        <location evidence="1">Cytoplasm</location>
        <location evidence="1">Nucleoid</location>
    </subcellularLocation>
</comment>
<keyword evidence="3" id="KW-0159">Chromosome partition</keyword>
<dbReference type="SUPFAM" id="SSF110849">
    <property type="entry name" value="ParB/Sulfiredoxin"/>
    <property type="match status" value="1"/>
</dbReference>
<evidence type="ECO:0000256" key="1">
    <source>
        <dbReference type="ARBA" id="ARBA00004453"/>
    </source>
</evidence>
<dbReference type="Gene3D" id="1.10.10.2830">
    <property type="match status" value="1"/>
</dbReference>
<dbReference type="CDD" id="cd16393">
    <property type="entry name" value="SPO0J_N"/>
    <property type="match status" value="1"/>
</dbReference>
<dbReference type="InterPro" id="IPR050336">
    <property type="entry name" value="Chromosome_partition/occlusion"/>
</dbReference>
<dbReference type="GO" id="GO:0003677">
    <property type="term" value="F:DNA binding"/>
    <property type="evidence" value="ECO:0007669"/>
    <property type="project" value="UniProtKB-KW"/>
</dbReference>
<dbReference type="FunFam" id="1.10.10.2830:FF:000001">
    <property type="entry name" value="Chromosome partitioning protein ParB"/>
    <property type="match status" value="1"/>
</dbReference>
<evidence type="ECO:0000256" key="4">
    <source>
        <dbReference type="ARBA" id="ARBA00023125"/>
    </source>
</evidence>
<feature type="region of interest" description="Disordered" evidence="5">
    <location>
        <begin position="214"/>
        <end position="240"/>
    </location>
</feature>
<dbReference type="FunFam" id="3.90.1530.30:FF:000001">
    <property type="entry name" value="Chromosome partitioning protein ParB"/>
    <property type="match status" value="1"/>
</dbReference>
<dbReference type="InterPro" id="IPR036086">
    <property type="entry name" value="ParB/Sulfiredoxin_sf"/>
</dbReference>
<evidence type="ECO:0000256" key="2">
    <source>
        <dbReference type="ARBA" id="ARBA00006295"/>
    </source>
</evidence>
<dbReference type="EMBL" id="CACRSL010000003">
    <property type="protein sequence ID" value="VYT18501.1"/>
    <property type="molecule type" value="Genomic_DNA"/>
</dbReference>
<dbReference type="NCBIfam" id="TIGR00180">
    <property type="entry name" value="parB_part"/>
    <property type="match status" value="1"/>
</dbReference>
<dbReference type="InterPro" id="IPR041468">
    <property type="entry name" value="HTH_ParB/Spo0J"/>
</dbReference>
<evidence type="ECO:0000256" key="5">
    <source>
        <dbReference type="SAM" id="MobiDB-lite"/>
    </source>
</evidence>
<organism evidence="7">
    <name type="scientific">uncultured Anaerotruncus sp</name>
    <dbReference type="NCBI Taxonomy" id="905011"/>
    <lineage>
        <taxon>Bacteria</taxon>
        <taxon>Bacillati</taxon>
        <taxon>Bacillota</taxon>
        <taxon>Clostridia</taxon>
        <taxon>Eubacteriales</taxon>
        <taxon>Oscillospiraceae</taxon>
        <taxon>Anaerotruncus</taxon>
        <taxon>environmental samples</taxon>
    </lineage>
</organism>
<dbReference type="SMART" id="SM00470">
    <property type="entry name" value="ParB"/>
    <property type="match status" value="1"/>
</dbReference>
<proteinExistence type="inferred from homology"/>
<dbReference type="GO" id="GO:0009295">
    <property type="term" value="C:nucleoid"/>
    <property type="evidence" value="ECO:0007669"/>
    <property type="project" value="UniProtKB-SubCell"/>
</dbReference>
<dbReference type="Pfam" id="PF17762">
    <property type="entry name" value="HTH_ParB"/>
    <property type="match status" value="1"/>
</dbReference>
<gene>
    <name evidence="7" type="primary">spo0C</name>
    <name evidence="7" type="ORF">AULFYP135_02007</name>
</gene>
<evidence type="ECO:0000259" key="6">
    <source>
        <dbReference type="SMART" id="SM00470"/>
    </source>
</evidence>
<dbReference type="GO" id="GO:0005694">
    <property type="term" value="C:chromosome"/>
    <property type="evidence" value="ECO:0007669"/>
    <property type="project" value="TreeGrafter"/>
</dbReference>
<dbReference type="SUPFAM" id="SSF109709">
    <property type="entry name" value="KorB DNA-binding domain-like"/>
    <property type="match status" value="1"/>
</dbReference>
<keyword evidence="4" id="KW-0238">DNA-binding</keyword>
<dbReference type="PANTHER" id="PTHR33375:SF1">
    <property type="entry name" value="CHROMOSOME-PARTITIONING PROTEIN PARB-RELATED"/>
    <property type="match status" value="1"/>
</dbReference>
<evidence type="ECO:0000313" key="7">
    <source>
        <dbReference type="EMBL" id="VYT18501.1"/>
    </source>
</evidence>
<evidence type="ECO:0000256" key="3">
    <source>
        <dbReference type="ARBA" id="ARBA00022829"/>
    </source>
</evidence>
<dbReference type="Gene3D" id="3.90.1530.30">
    <property type="match status" value="1"/>
</dbReference>
<comment type="similarity">
    <text evidence="2">Belongs to the ParB family.</text>
</comment>
<feature type="domain" description="ParB-like N-terminal" evidence="6">
    <location>
        <begin position="27"/>
        <end position="117"/>
    </location>
</feature>